<dbReference type="SUPFAM" id="SSF53254">
    <property type="entry name" value="Phosphoglycerate mutase-like"/>
    <property type="match status" value="1"/>
</dbReference>
<dbReference type="Pfam" id="PF00328">
    <property type="entry name" value="His_Phos_2"/>
    <property type="match status" value="1"/>
</dbReference>
<evidence type="ECO:0000256" key="3">
    <source>
        <dbReference type="SAM" id="MobiDB-lite"/>
    </source>
</evidence>
<evidence type="ECO:0008006" key="6">
    <source>
        <dbReference type="Google" id="ProtNLM"/>
    </source>
</evidence>
<dbReference type="PANTHER" id="PTHR11567">
    <property type="entry name" value="ACID PHOSPHATASE-RELATED"/>
    <property type="match status" value="1"/>
</dbReference>
<dbReference type="AlphaFoldDB" id="A0A2S5BJF0"/>
<dbReference type="EMBL" id="PJQD01000001">
    <property type="protein sequence ID" value="POY76897.1"/>
    <property type="molecule type" value="Genomic_DNA"/>
</dbReference>
<comment type="caution">
    <text evidence="4">The sequence shown here is derived from an EMBL/GenBank/DDBJ whole genome shotgun (WGS) entry which is preliminary data.</text>
</comment>
<dbReference type="Gene3D" id="3.40.50.1240">
    <property type="entry name" value="Phosphoglycerate mutase-like"/>
    <property type="match status" value="1"/>
</dbReference>
<dbReference type="InterPro" id="IPR029033">
    <property type="entry name" value="His_PPase_superfam"/>
</dbReference>
<comment type="similarity">
    <text evidence="1">Belongs to the histidine acid phosphatase family.</text>
</comment>
<dbReference type="InterPro" id="IPR000560">
    <property type="entry name" value="His_Pase_clade-2"/>
</dbReference>
<feature type="region of interest" description="Disordered" evidence="3">
    <location>
        <begin position="1"/>
        <end position="21"/>
    </location>
</feature>
<dbReference type="InterPro" id="IPR050645">
    <property type="entry name" value="Histidine_acid_phosphatase"/>
</dbReference>
<dbReference type="OrthoDB" id="10257284at2759"/>
<dbReference type="GO" id="GO:0016791">
    <property type="term" value="F:phosphatase activity"/>
    <property type="evidence" value="ECO:0007669"/>
    <property type="project" value="TreeGrafter"/>
</dbReference>
<accession>A0A2S5BJF0</accession>
<reference evidence="4 5" key="1">
    <citation type="journal article" date="2018" name="Front. Microbiol.">
        <title>Prospects for Fungal Bioremediation of Acidic Radioactive Waste Sites: Characterization and Genome Sequence of Rhodotorula taiwanensis MD1149.</title>
        <authorList>
            <person name="Tkavc R."/>
            <person name="Matrosova V.Y."/>
            <person name="Grichenko O.E."/>
            <person name="Gostincar C."/>
            <person name="Volpe R.P."/>
            <person name="Klimenkova P."/>
            <person name="Gaidamakova E.K."/>
            <person name="Zhou C.E."/>
            <person name="Stewart B.J."/>
            <person name="Lyman M.G."/>
            <person name="Malfatti S.A."/>
            <person name="Rubinfeld B."/>
            <person name="Courtot M."/>
            <person name="Singh J."/>
            <person name="Dalgard C.L."/>
            <person name="Hamilton T."/>
            <person name="Frey K.G."/>
            <person name="Gunde-Cimerman N."/>
            <person name="Dugan L."/>
            <person name="Daly M.J."/>
        </authorList>
    </citation>
    <scope>NUCLEOTIDE SEQUENCE [LARGE SCALE GENOMIC DNA]</scope>
    <source>
        <strain evidence="4 5">MD1149</strain>
    </source>
</reference>
<keyword evidence="2" id="KW-0378">Hydrolase</keyword>
<keyword evidence="5" id="KW-1185">Reference proteome</keyword>
<dbReference type="Proteomes" id="UP000237144">
    <property type="component" value="Unassembled WGS sequence"/>
</dbReference>
<gene>
    <name evidence="4" type="ORF">BMF94_0150</name>
</gene>
<proteinExistence type="inferred from homology"/>
<name>A0A2S5BJF0_9BASI</name>
<evidence type="ECO:0000256" key="2">
    <source>
        <dbReference type="ARBA" id="ARBA00022801"/>
    </source>
</evidence>
<dbReference type="STRING" id="741276.A0A2S5BJF0"/>
<protein>
    <recommendedName>
        <fullName evidence="6">Acid phosphatase</fullName>
    </recommendedName>
</protein>
<dbReference type="PANTHER" id="PTHR11567:SF110">
    <property type="entry name" value="2-PHOSPHOXYLOSE PHOSPHATASE 1"/>
    <property type="match status" value="1"/>
</dbReference>
<evidence type="ECO:0000313" key="4">
    <source>
        <dbReference type="EMBL" id="POY76897.1"/>
    </source>
</evidence>
<evidence type="ECO:0000313" key="5">
    <source>
        <dbReference type="Proteomes" id="UP000237144"/>
    </source>
</evidence>
<evidence type="ECO:0000256" key="1">
    <source>
        <dbReference type="ARBA" id="ARBA00005375"/>
    </source>
</evidence>
<organism evidence="4 5">
    <name type="scientific">Rhodotorula taiwanensis</name>
    <dbReference type="NCBI Taxonomy" id="741276"/>
    <lineage>
        <taxon>Eukaryota</taxon>
        <taxon>Fungi</taxon>
        <taxon>Dikarya</taxon>
        <taxon>Basidiomycota</taxon>
        <taxon>Pucciniomycotina</taxon>
        <taxon>Microbotryomycetes</taxon>
        <taxon>Sporidiobolales</taxon>
        <taxon>Sporidiobolaceae</taxon>
        <taxon>Rhodotorula</taxon>
    </lineage>
</organism>
<sequence>MSYEGQTHHPHTPGNPPNPHLIPLAHYNDHTQPYVPAGLELVQAHWFVRHGERAPVRQRLVGVGEIPAMFPLCSIGRDFRTSVLAFASGSPSTDGTPPPPPASLPTLATASGRVEASTMEVRRLAEDVDSSARGTVGGMSDCYWGELTDLGRRSTLELGARLRSLYVDQLGFLPSTLDATSSPSVAFRSTNMPRTIASLHQIVEGLWGKDRRDPAYRVAFTIRGWQDEDLYPNTSCRRLRALDTASIAKAAETNDPALAELDPALSHIVGGPLRLSAAPKANGVLDTAYCCRAHGIKLPRELDDPNVLRKLETAVVHEWFDGYKNPEFRKLAMGRLLGSLRQSLDAKIRSPADEPTKLAVYACHDTSVAGILNALDCFG</sequence>